<evidence type="ECO:0000313" key="2">
    <source>
        <dbReference type="EMBL" id="KAE9178013.1"/>
    </source>
</evidence>
<evidence type="ECO:0000313" key="1">
    <source>
        <dbReference type="EMBL" id="KAE9070835.1"/>
    </source>
</evidence>
<organism evidence="1 4">
    <name type="scientific">Phytophthora fragariae</name>
    <dbReference type="NCBI Taxonomy" id="53985"/>
    <lineage>
        <taxon>Eukaryota</taxon>
        <taxon>Sar</taxon>
        <taxon>Stramenopiles</taxon>
        <taxon>Oomycota</taxon>
        <taxon>Peronosporomycetes</taxon>
        <taxon>Peronosporales</taxon>
        <taxon>Peronosporaceae</taxon>
        <taxon>Phytophthora</taxon>
    </lineage>
</organism>
<sequence>MAPRRRLILVRRVGVVFVPVLMRTLPPRGSGGVEQPRTVLCSARDPAGDCAIPGDP</sequence>
<comment type="caution">
    <text evidence="1">The sequence shown here is derived from an EMBL/GenBank/DDBJ whole genome shotgun (WGS) entry which is preliminary data.</text>
</comment>
<dbReference type="AlphaFoldDB" id="A0A6G0JXR6"/>
<dbReference type="EMBL" id="QXGC01003165">
    <property type="protein sequence ID" value="KAE9178013.1"/>
    <property type="molecule type" value="Genomic_DNA"/>
</dbReference>
<gene>
    <name evidence="2" type="ORF">PF004_g25614</name>
    <name evidence="1" type="ORF">PF010_g26112</name>
</gene>
<dbReference type="EMBL" id="QXFX01003154">
    <property type="protein sequence ID" value="KAE9070835.1"/>
    <property type="molecule type" value="Genomic_DNA"/>
</dbReference>
<evidence type="ECO:0000313" key="4">
    <source>
        <dbReference type="Proteomes" id="UP000488956"/>
    </source>
</evidence>
<proteinExistence type="predicted"/>
<dbReference type="Proteomes" id="UP000488956">
    <property type="component" value="Unassembled WGS sequence"/>
</dbReference>
<name>A0A6G0JXR6_9STRA</name>
<accession>A0A6G0JXR6</accession>
<dbReference type="Proteomes" id="UP000476176">
    <property type="component" value="Unassembled WGS sequence"/>
</dbReference>
<protein>
    <submittedName>
        <fullName evidence="1">Uncharacterized protein</fullName>
    </submittedName>
</protein>
<evidence type="ECO:0000313" key="3">
    <source>
        <dbReference type="Proteomes" id="UP000476176"/>
    </source>
</evidence>
<reference evidence="3 4" key="1">
    <citation type="submission" date="2018-09" db="EMBL/GenBank/DDBJ databases">
        <title>Genomic investigation of the strawberry pathogen Phytophthora fragariae indicates pathogenicity is determined by transcriptional variation in three key races.</title>
        <authorList>
            <person name="Adams T.M."/>
            <person name="Armitage A.D."/>
            <person name="Sobczyk M.K."/>
            <person name="Bates H.J."/>
            <person name="Dunwell J.M."/>
            <person name="Nellist C.F."/>
            <person name="Harrison R.J."/>
        </authorList>
    </citation>
    <scope>NUCLEOTIDE SEQUENCE [LARGE SCALE GENOMIC DNA]</scope>
    <source>
        <strain evidence="2 3">BC-23</strain>
        <strain evidence="1 4">ONT-3</strain>
    </source>
</reference>